<proteinExistence type="predicted"/>
<accession>A0A699URP0</accession>
<dbReference type="EMBL" id="BKCJ011361756">
    <property type="protein sequence ID" value="GFD25575.1"/>
    <property type="molecule type" value="Genomic_DNA"/>
</dbReference>
<organism evidence="2">
    <name type="scientific">Tanacetum cinerariifolium</name>
    <name type="common">Dalmatian daisy</name>
    <name type="synonym">Chrysanthemum cinerariifolium</name>
    <dbReference type="NCBI Taxonomy" id="118510"/>
    <lineage>
        <taxon>Eukaryota</taxon>
        <taxon>Viridiplantae</taxon>
        <taxon>Streptophyta</taxon>
        <taxon>Embryophyta</taxon>
        <taxon>Tracheophyta</taxon>
        <taxon>Spermatophyta</taxon>
        <taxon>Magnoliopsida</taxon>
        <taxon>eudicotyledons</taxon>
        <taxon>Gunneridae</taxon>
        <taxon>Pentapetalae</taxon>
        <taxon>asterids</taxon>
        <taxon>campanulids</taxon>
        <taxon>Asterales</taxon>
        <taxon>Asteraceae</taxon>
        <taxon>Asteroideae</taxon>
        <taxon>Anthemideae</taxon>
        <taxon>Anthemidinae</taxon>
        <taxon>Tanacetum</taxon>
    </lineage>
</organism>
<evidence type="ECO:0000313" key="2">
    <source>
        <dbReference type="EMBL" id="GFD25575.1"/>
    </source>
</evidence>
<sequence>TAPTSPSPTIEPLPPQQDPIITPPQAQHAAHRVSPPQEQPTTTFESSMTLLNTLMEKFTTLSQKRMHPNRGKIEAIDADEDTTLVDVEKNEKVVTMDAEP</sequence>
<evidence type="ECO:0000256" key="1">
    <source>
        <dbReference type="SAM" id="MobiDB-lite"/>
    </source>
</evidence>
<gene>
    <name evidence="2" type="ORF">Tci_897544</name>
</gene>
<feature type="compositionally biased region" description="Low complexity" evidence="1">
    <location>
        <begin position="18"/>
        <end position="27"/>
    </location>
</feature>
<feature type="region of interest" description="Disordered" evidence="1">
    <location>
        <begin position="1"/>
        <end position="43"/>
    </location>
</feature>
<protein>
    <submittedName>
        <fullName evidence="2">Uncharacterized protein</fullName>
    </submittedName>
</protein>
<reference evidence="2" key="1">
    <citation type="journal article" date="2019" name="Sci. Rep.">
        <title>Draft genome of Tanacetum cinerariifolium, the natural source of mosquito coil.</title>
        <authorList>
            <person name="Yamashiro T."/>
            <person name="Shiraishi A."/>
            <person name="Satake H."/>
            <person name="Nakayama K."/>
        </authorList>
    </citation>
    <scope>NUCLEOTIDE SEQUENCE</scope>
</reference>
<feature type="non-terminal residue" evidence="2">
    <location>
        <position position="1"/>
    </location>
</feature>
<name>A0A699URP0_TANCI</name>
<dbReference type="AlphaFoldDB" id="A0A699URP0"/>
<feature type="compositionally biased region" description="Pro residues" evidence="1">
    <location>
        <begin position="1"/>
        <end position="17"/>
    </location>
</feature>
<comment type="caution">
    <text evidence="2">The sequence shown here is derived from an EMBL/GenBank/DDBJ whole genome shotgun (WGS) entry which is preliminary data.</text>
</comment>